<evidence type="ECO:0000313" key="2">
    <source>
        <dbReference type="EMBL" id="KAJ7080910.1"/>
    </source>
</evidence>
<sequence length="247" mass="26418">MDLILARKMSGGYSSDCERGGVGGQRISKLWHIKGKPSYIGVGSSVIQGSPRSNSSNDGAAVQASIKSGAHALRRYREASAIGSLRDSRVDVGISEGQRGVVDEGLGHRCNESSARLHAEAAPCWKTGLVARGDDERAAASRDHHGGGKGRDQAIDRPETHRAGRAVVPRNVPGLLRKAPQASDFLTAEGHGDATIVKCVFFGTFERRWEVEGGRMKRRAGEARLCDDRSPGHLAAQRVAARHAEPE</sequence>
<feature type="region of interest" description="Disordered" evidence="1">
    <location>
        <begin position="228"/>
        <end position="247"/>
    </location>
</feature>
<feature type="region of interest" description="Disordered" evidence="1">
    <location>
        <begin position="136"/>
        <end position="164"/>
    </location>
</feature>
<gene>
    <name evidence="2" type="ORF">B0H15DRAFT_803837</name>
</gene>
<name>A0AAD6XM67_9AGAR</name>
<dbReference type="Proteomes" id="UP001222325">
    <property type="component" value="Unassembled WGS sequence"/>
</dbReference>
<dbReference type="EMBL" id="JARJCN010000052">
    <property type="protein sequence ID" value="KAJ7080910.1"/>
    <property type="molecule type" value="Genomic_DNA"/>
</dbReference>
<reference evidence="2" key="1">
    <citation type="submission" date="2023-03" db="EMBL/GenBank/DDBJ databases">
        <title>Massive genome expansion in bonnet fungi (Mycena s.s.) driven by repeated elements and novel gene families across ecological guilds.</title>
        <authorList>
            <consortium name="Lawrence Berkeley National Laboratory"/>
            <person name="Harder C.B."/>
            <person name="Miyauchi S."/>
            <person name="Viragh M."/>
            <person name="Kuo A."/>
            <person name="Thoen E."/>
            <person name="Andreopoulos B."/>
            <person name="Lu D."/>
            <person name="Skrede I."/>
            <person name="Drula E."/>
            <person name="Henrissat B."/>
            <person name="Morin E."/>
            <person name="Kohler A."/>
            <person name="Barry K."/>
            <person name="LaButti K."/>
            <person name="Morin E."/>
            <person name="Salamov A."/>
            <person name="Lipzen A."/>
            <person name="Mereny Z."/>
            <person name="Hegedus B."/>
            <person name="Baldrian P."/>
            <person name="Stursova M."/>
            <person name="Weitz H."/>
            <person name="Taylor A."/>
            <person name="Grigoriev I.V."/>
            <person name="Nagy L.G."/>
            <person name="Martin F."/>
            <person name="Kauserud H."/>
        </authorList>
    </citation>
    <scope>NUCLEOTIDE SEQUENCE</scope>
    <source>
        <strain evidence="2">CBHHK173m</strain>
    </source>
</reference>
<organism evidence="2 3">
    <name type="scientific">Mycena belliarum</name>
    <dbReference type="NCBI Taxonomy" id="1033014"/>
    <lineage>
        <taxon>Eukaryota</taxon>
        <taxon>Fungi</taxon>
        <taxon>Dikarya</taxon>
        <taxon>Basidiomycota</taxon>
        <taxon>Agaricomycotina</taxon>
        <taxon>Agaricomycetes</taxon>
        <taxon>Agaricomycetidae</taxon>
        <taxon>Agaricales</taxon>
        <taxon>Marasmiineae</taxon>
        <taxon>Mycenaceae</taxon>
        <taxon>Mycena</taxon>
    </lineage>
</organism>
<feature type="compositionally biased region" description="Basic and acidic residues" evidence="1">
    <location>
        <begin position="136"/>
        <end position="162"/>
    </location>
</feature>
<accession>A0AAD6XM67</accession>
<proteinExistence type="predicted"/>
<evidence type="ECO:0000256" key="1">
    <source>
        <dbReference type="SAM" id="MobiDB-lite"/>
    </source>
</evidence>
<comment type="caution">
    <text evidence="2">The sequence shown here is derived from an EMBL/GenBank/DDBJ whole genome shotgun (WGS) entry which is preliminary data.</text>
</comment>
<evidence type="ECO:0000313" key="3">
    <source>
        <dbReference type="Proteomes" id="UP001222325"/>
    </source>
</evidence>
<keyword evidence="3" id="KW-1185">Reference proteome</keyword>
<dbReference type="AlphaFoldDB" id="A0AAD6XM67"/>
<protein>
    <submittedName>
        <fullName evidence="2">Uncharacterized protein</fullName>
    </submittedName>
</protein>